<keyword evidence="3" id="KW-1185">Reference proteome</keyword>
<sequence>MKILLPVIGLFLVLTSCKKTKFEGDPTKDFHGVKFTMSISDQNILEPSSTSLPPAADPKTVAKLSDYFDKLEYYLYNSRGTRLANQNMEADQSAIGFKIPTISLPSGTYTVVFLGRREKSNGHSAQIYFGDDQGNPYLAHSIPREVCDLFYSSQEFEVKDKDTQIDVALRRPGGKFKVIIEDDTTAHFERIEMLVNGYTLFYPKSDNLAQKKDISLSILKNYLTSFESVNGVSVPKQTYIDRSYENFVFTNSANATSVNATIVAYDGANNLLTQKTLNNIVVERNKTTTVKLKLSQ</sequence>
<proteinExistence type="inferred from homology"/>
<comment type="similarity">
    <text evidence="1">Belongs to the bacteroidetes fimbrillin superfamily. FimB/Mfa2 family.</text>
</comment>
<dbReference type="Pfam" id="PF08842">
    <property type="entry name" value="Mfa2"/>
    <property type="match status" value="1"/>
</dbReference>
<gene>
    <name evidence="2" type="ORF">B0I27_101159</name>
</gene>
<protein>
    <submittedName>
        <fullName evidence="2">Fimbrillin-A associated anchor protein Mfa1/Mfa2</fullName>
    </submittedName>
</protein>
<name>A0A2T0UB75_9SPHI</name>
<accession>A0A2T0UB75</accession>
<reference evidence="2 3" key="1">
    <citation type="submission" date="2018-03" db="EMBL/GenBank/DDBJ databases">
        <title>Genomic Encyclopedia of Type Strains, Phase III (KMG-III): the genomes of soil and plant-associated and newly described type strains.</title>
        <authorList>
            <person name="Whitman W."/>
        </authorList>
    </citation>
    <scope>NUCLEOTIDE SEQUENCE [LARGE SCALE GENOMIC DNA]</scope>
    <source>
        <strain evidence="2 3">CGMCC 1.9313</strain>
    </source>
</reference>
<evidence type="ECO:0000313" key="3">
    <source>
        <dbReference type="Proteomes" id="UP000238034"/>
    </source>
</evidence>
<evidence type="ECO:0000256" key="1">
    <source>
        <dbReference type="ARBA" id="ARBA00007248"/>
    </source>
</evidence>
<dbReference type="Proteomes" id="UP000238034">
    <property type="component" value="Unassembled WGS sequence"/>
</dbReference>
<dbReference type="PROSITE" id="PS51257">
    <property type="entry name" value="PROKAR_LIPOPROTEIN"/>
    <property type="match status" value="1"/>
</dbReference>
<dbReference type="AlphaFoldDB" id="A0A2T0UB75"/>
<comment type="caution">
    <text evidence="2">The sequence shown here is derived from an EMBL/GenBank/DDBJ whole genome shotgun (WGS) entry which is preliminary data.</text>
</comment>
<evidence type="ECO:0000313" key="2">
    <source>
        <dbReference type="EMBL" id="PRY55191.1"/>
    </source>
</evidence>
<organism evidence="2 3">
    <name type="scientific">Arcticibacter pallidicorallinus</name>
    <dbReference type="NCBI Taxonomy" id="1259464"/>
    <lineage>
        <taxon>Bacteria</taxon>
        <taxon>Pseudomonadati</taxon>
        <taxon>Bacteroidota</taxon>
        <taxon>Sphingobacteriia</taxon>
        <taxon>Sphingobacteriales</taxon>
        <taxon>Sphingobacteriaceae</taxon>
        <taxon>Arcticibacter</taxon>
    </lineage>
</organism>
<dbReference type="EMBL" id="PVTH01000001">
    <property type="protein sequence ID" value="PRY55191.1"/>
    <property type="molecule type" value="Genomic_DNA"/>
</dbReference>
<dbReference type="InterPro" id="IPR014941">
    <property type="entry name" value="FimB/Mfa2/Mfa3"/>
</dbReference>